<reference evidence="5" key="1">
    <citation type="submission" date="2022-01" db="EMBL/GenBank/DDBJ databases">
        <authorList>
            <person name="King R."/>
        </authorList>
    </citation>
    <scope>NUCLEOTIDE SEQUENCE</scope>
</reference>
<reference evidence="5" key="2">
    <citation type="submission" date="2022-10" db="EMBL/GenBank/DDBJ databases">
        <authorList>
            <consortium name="ENA_rothamsted_submissions"/>
            <consortium name="culmorum"/>
            <person name="King R."/>
        </authorList>
    </citation>
    <scope>NUCLEOTIDE SEQUENCE</scope>
</reference>
<dbReference type="Proteomes" id="UP001153620">
    <property type="component" value="Chromosome 2"/>
</dbReference>
<evidence type="ECO:0000313" key="6">
    <source>
        <dbReference type="Proteomes" id="UP001153620"/>
    </source>
</evidence>
<evidence type="ECO:0000256" key="3">
    <source>
        <dbReference type="PROSITE-ProRule" id="PRU00023"/>
    </source>
</evidence>
<keyword evidence="2 3" id="KW-0040">ANK repeat</keyword>
<dbReference type="AlphaFoldDB" id="A0A9N9WQ30"/>
<dbReference type="PROSITE" id="PS50297">
    <property type="entry name" value="ANK_REP_REGION"/>
    <property type="match status" value="1"/>
</dbReference>
<dbReference type="SMART" id="SM00248">
    <property type="entry name" value="ANK"/>
    <property type="match status" value="5"/>
</dbReference>
<dbReference type="PANTHER" id="PTHR24198">
    <property type="entry name" value="ANKYRIN REPEAT AND PROTEIN KINASE DOMAIN-CONTAINING PROTEIN"/>
    <property type="match status" value="1"/>
</dbReference>
<protein>
    <recommendedName>
        <fullName evidence="4">SOCS box domain-containing protein</fullName>
    </recommendedName>
</protein>
<evidence type="ECO:0000256" key="2">
    <source>
        <dbReference type="ARBA" id="ARBA00023043"/>
    </source>
</evidence>
<dbReference type="InterPro" id="IPR002110">
    <property type="entry name" value="Ankyrin_rpt"/>
</dbReference>
<gene>
    <name evidence="5" type="ORF">CHIRRI_LOCUS4799</name>
</gene>
<dbReference type="Pfam" id="PF07525">
    <property type="entry name" value="SOCS_box"/>
    <property type="match status" value="1"/>
</dbReference>
<organism evidence="5 6">
    <name type="scientific">Chironomus riparius</name>
    <dbReference type="NCBI Taxonomy" id="315576"/>
    <lineage>
        <taxon>Eukaryota</taxon>
        <taxon>Metazoa</taxon>
        <taxon>Ecdysozoa</taxon>
        <taxon>Arthropoda</taxon>
        <taxon>Hexapoda</taxon>
        <taxon>Insecta</taxon>
        <taxon>Pterygota</taxon>
        <taxon>Neoptera</taxon>
        <taxon>Endopterygota</taxon>
        <taxon>Diptera</taxon>
        <taxon>Nematocera</taxon>
        <taxon>Chironomoidea</taxon>
        <taxon>Chironomidae</taxon>
        <taxon>Chironominae</taxon>
        <taxon>Chironomus</taxon>
    </lineage>
</organism>
<dbReference type="SUPFAM" id="SSF158235">
    <property type="entry name" value="SOCS box-like"/>
    <property type="match status" value="1"/>
</dbReference>
<dbReference type="InterPro" id="IPR036036">
    <property type="entry name" value="SOCS_box-like_dom_sf"/>
</dbReference>
<feature type="domain" description="SOCS box" evidence="4">
    <location>
        <begin position="445"/>
        <end position="501"/>
    </location>
</feature>
<evidence type="ECO:0000313" key="5">
    <source>
        <dbReference type="EMBL" id="CAG9801879.1"/>
    </source>
</evidence>
<dbReference type="EMBL" id="OU895878">
    <property type="protein sequence ID" value="CAG9801879.1"/>
    <property type="molecule type" value="Genomic_DNA"/>
</dbReference>
<dbReference type="Pfam" id="PF13637">
    <property type="entry name" value="Ank_4"/>
    <property type="match status" value="1"/>
</dbReference>
<dbReference type="InterPro" id="IPR001496">
    <property type="entry name" value="SOCS_box"/>
</dbReference>
<dbReference type="Gene3D" id="1.25.40.20">
    <property type="entry name" value="Ankyrin repeat-containing domain"/>
    <property type="match status" value="2"/>
</dbReference>
<dbReference type="SMART" id="SM00969">
    <property type="entry name" value="SOCS_box"/>
    <property type="match status" value="1"/>
</dbReference>
<accession>A0A9N9WQ30</accession>
<evidence type="ECO:0000256" key="1">
    <source>
        <dbReference type="ARBA" id="ARBA00022737"/>
    </source>
</evidence>
<dbReference type="OrthoDB" id="7791519at2759"/>
<keyword evidence="1" id="KW-0677">Repeat</keyword>
<keyword evidence="6" id="KW-1185">Reference proteome</keyword>
<dbReference type="GO" id="GO:0035556">
    <property type="term" value="P:intracellular signal transduction"/>
    <property type="evidence" value="ECO:0007669"/>
    <property type="project" value="InterPro"/>
</dbReference>
<dbReference type="Pfam" id="PF12796">
    <property type="entry name" value="Ank_2"/>
    <property type="match status" value="1"/>
</dbReference>
<dbReference type="PANTHER" id="PTHR24198:SF165">
    <property type="entry name" value="ANKYRIN REPEAT-CONTAINING PROTEIN-RELATED"/>
    <property type="match status" value="1"/>
</dbReference>
<dbReference type="PROSITE" id="PS50225">
    <property type="entry name" value="SOCS"/>
    <property type="match status" value="1"/>
</dbReference>
<feature type="repeat" description="ANK" evidence="3">
    <location>
        <begin position="100"/>
        <end position="132"/>
    </location>
</feature>
<dbReference type="PROSITE" id="PS50088">
    <property type="entry name" value="ANK_REPEAT"/>
    <property type="match status" value="1"/>
</dbReference>
<dbReference type="InterPro" id="IPR036770">
    <property type="entry name" value="Ankyrin_rpt-contain_sf"/>
</dbReference>
<sequence>MNLLQAVNQNDVERVKEILASTANINAADNHNFTALHHAVVKRNVEICHLLLDHQRFNSLSVSFEGLSALMVGITTNCPFEILELLVLKKPQIVNIKNNEEVAPLHEAVKNKRLEVVRLLIENGATANCYDLDLENCLHFAASNCDFDMIEYILNETEVDPRAKNRDSMNPLCLLLVRSRNEPADIVSACFHLMLEHTYEKDFRINNYKVEDLFQPAFLATVYSHTEIVKFIIHNIYSSSNKKYEFIRNLCESCTVDEDEEFLYYLLVFLHDDIDKYDKFSFPRFSEINYFMCIRSVVYVLQKLLESHESVTLAIALLNVLETIEMNIKVREFEDQVGVLLYDRFSSATFAPSHIENIDRLLQYFFNKGFNISTTIKSVLHSTAVANVNQTNVFNSALEVLKIILPYNSTFFTDAECWKQINEFKNLNENISKIVTWLNDNYGNSMTNRILDVKIVYTLKHLCRNVLRNQLTGNLKLLHQADFATQLKLPHILMNFLIFKE</sequence>
<evidence type="ECO:0000259" key="4">
    <source>
        <dbReference type="PROSITE" id="PS50225"/>
    </source>
</evidence>
<name>A0A9N9WQ30_9DIPT</name>
<proteinExistence type="predicted"/>
<dbReference type="SUPFAM" id="SSF48403">
    <property type="entry name" value="Ankyrin repeat"/>
    <property type="match status" value="1"/>
</dbReference>